<organism evidence="1 2">
    <name type="scientific">Nonlabens ulvanivorans</name>
    <name type="common">Persicivirga ulvanivorans</name>
    <dbReference type="NCBI Taxonomy" id="906888"/>
    <lineage>
        <taxon>Bacteria</taxon>
        <taxon>Pseudomonadati</taxon>
        <taxon>Bacteroidota</taxon>
        <taxon>Flavobacteriia</taxon>
        <taxon>Flavobacteriales</taxon>
        <taxon>Flavobacteriaceae</taxon>
        <taxon>Nonlabens</taxon>
    </lineage>
</organism>
<dbReference type="Proteomes" id="UP000029647">
    <property type="component" value="Unassembled WGS sequence"/>
</dbReference>
<evidence type="ECO:0000313" key="2">
    <source>
        <dbReference type="Proteomes" id="UP000029647"/>
    </source>
</evidence>
<proteinExistence type="predicted"/>
<reference evidence="1 2" key="1">
    <citation type="journal article" date="2014" name="Genome Announc.">
        <title>Draft Genome Sequences of Marine Flavobacterium Nonlabens Strains NR17, NR24, NR27, NR32, NR33, and Ara13.</title>
        <authorList>
            <person name="Nakanishi M."/>
            <person name="Meirelles P."/>
            <person name="Suzuki R."/>
            <person name="Takatani N."/>
            <person name="Mino S."/>
            <person name="Suda W."/>
            <person name="Oshima K."/>
            <person name="Hattori M."/>
            <person name="Ohkuma M."/>
            <person name="Hosokawa M."/>
            <person name="Miyashita K."/>
            <person name="Thompson F.L."/>
            <person name="Niwa A."/>
            <person name="Sawabe T."/>
            <person name="Sawabe T."/>
        </authorList>
    </citation>
    <scope>NUCLEOTIDE SEQUENCE [LARGE SCALE GENOMIC DNA]</scope>
    <source>
        <strain evidence="2">JCM19275</strain>
    </source>
</reference>
<evidence type="ECO:0000313" key="1">
    <source>
        <dbReference type="EMBL" id="GAL74360.1"/>
    </source>
</evidence>
<accession>A0A090WBH6</accession>
<comment type="caution">
    <text evidence="1">The sequence shown here is derived from an EMBL/GenBank/DDBJ whole genome shotgun (WGS) entry which is preliminary data.</text>
</comment>
<name>A0A090WBH6_NONUL</name>
<dbReference type="AlphaFoldDB" id="A0A090WBH6"/>
<sequence>MVTSEQQQVVNGMPQEITTIITTETDYMVTDIKDGIYYIDIVIKKMSSETKSPMGD</sequence>
<protein>
    <submittedName>
        <fullName evidence="1">Uncharacterized protein</fullName>
    </submittedName>
</protein>
<gene>
    <name evidence="1" type="ORF">JCM19275_3215</name>
</gene>
<dbReference type="EMBL" id="BBNT01000002">
    <property type="protein sequence ID" value="GAL74360.1"/>
    <property type="molecule type" value="Genomic_DNA"/>
</dbReference>